<sequence>MSWDAELIDDATGDPVYWTNYTHNVNVMANLVLHPDTDTSQTVFEEVFTPKQPSWWVALDGLSGAAGAQYLGRIIEGLRTDPARFRALNPENGWGDYDRFVARLEEMRDVVPEAPTTWRVSG</sequence>
<gene>
    <name evidence="1" type="ORF">ACT17_06135</name>
</gene>
<dbReference type="RefSeq" id="WP_048895561.1">
    <property type="nucleotide sequence ID" value="NZ_LFOD01000003.1"/>
</dbReference>
<organism evidence="1 2">
    <name type="scientific">Mycolicibacterium conceptionense</name>
    <dbReference type="NCBI Taxonomy" id="451644"/>
    <lineage>
        <taxon>Bacteria</taxon>
        <taxon>Bacillati</taxon>
        <taxon>Actinomycetota</taxon>
        <taxon>Actinomycetes</taxon>
        <taxon>Mycobacteriales</taxon>
        <taxon>Mycobacteriaceae</taxon>
        <taxon>Mycolicibacterium</taxon>
    </lineage>
</organism>
<dbReference type="EMBL" id="LFOD01000003">
    <property type="protein sequence ID" value="KMV19619.1"/>
    <property type="molecule type" value="Genomic_DNA"/>
</dbReference>
<name>A0A0J8X2D6_9MYCO</name>
<protein>
    <submittedName>
        <fullName evidence="1">Uncharacterized protein</fullName>
    </submittedName>
</protein>
<evidence type="ECO:0000313" key="2">
    <source>
        <dbReference type="Proteomes" id="UP000037594"/>
    </source>
</evidence>
<proteinExistence type="predicted"/>
<dbReference type="AlphaFoldDB" id="A0A0J8X2D6"/>
<reference evidence="1 2" key="1">
    <citation type="submission" date="2015-06" db="EMBL/GenBank/DDBJ databases">
        <title>Genome sequence of Mycobacterium conceptionense strain MLE.</title>
        <authorList>
            <person name="Greninger A.L."/>
            <person name="Cunningham G."/>
            <person name="Chiu C.Y."/>
            <person name="Miller S."/>
        </authorList>
    </citation>
    <scope>NUCLEOTIDE SEQUENCE [LARGE SCALE GENOMIC DNA]</scope>
    <source>
        <strain evidence="1 2">MLE</strain>
    </source>
</reference>
<comment type="caution">
    <text evidence="1">The sequence shown here is derived from an EMBL/GenBank/DDBJ whole genome shotgun (WGS) entry which is preliminary data.</text>
</comment>
<dbReference type="PATRIC" id="fig|451644.5.peg.1251"/>
<evidence type="ECO:0000313" key="1">
    <source>
        <dbReference type="EMBL" id="KMV19619.1"/>
    </source>
</evidence>
<dbReference type="OrthoDB" id="4773416at2"/>
<accession>A0A0J8X2D6</accession>
<dbReference type="Proteomes" id="UP000037594">
    <property type="component" value="Unassembled WGS sequence"/>
</dbReference>